<keyword evidence="2" id="KW-0472">Membrane</keyword>
<proteinExistence type="predicted"/>
<dbReference type="GO" id="GO:0005975">
    <property type="term" value="P:carbohydrate metabolic process"/>
    <property type="evidence" value="ECO:0007669"/>
    <property type="project" value="InterPro"/>
</dbReference>
<evidence type="ECO:0000313" key="3">
    <source>
        <dbReference type="EMBL" id="CAB9497865.1"/>
    </source>
</evidence>
<reference evidence="3" key="1">
    <citation type="submission" date="2020-06" db="EMBL/GenBank/DDBJ databases">
        <authorList>
            <consortium name="Plant Systems Biology data submission"/>
        </authorList>
    </citation>
    <scope>NUCLEOTIDE SEQUENCE</scope>
    <source>
        <strain evidence="3">D6</strain>
    </source>
</reference>
<name>A0A9N8D9U5_9STRA</name>
<feature type="region of interest" description="Disordered" evidence="1">
    <location>
        <begin position="99"/>
        <end position="125"/>
    </location>
</feature>
<protein>
    <submittedName>
        <fullName evidence="3">DUF1237 domain-containing protein</fullName>
    </submittedName>
</protein>
<dbReference type="PANTHER" id="PTHR31047:SF0">
    <property type="entry name" value="MEIOTICALLY UP-REGULATED GENE 157 PROTEIN"/>
    <property type="match status" value="1"/>
</dbReference>
<dbReference type="Proteomes" id="UP001153069">
    <property type="component" value="Unassembled WGS sequence"/>
</dbReference>
<comment type="caution">
    <text evidence="3">The sequence shown here is derived from an EMBL/GenBank/DDBJ whole genome shotgun (WGS) entry which is preliminary data.</text>
</comment>
<evidence type="ECO:0000256" key="1">
    <source>
        <dbReference type="SAM" id="MobiDB-lite"/>
    </source>
</evidence>
<keyword evidence="2" id="KW-1133">Transmembrane helix</keyword>
<gene>
    <name evidence="3" type="ORF">SEMRO_27_G018080.1</name>
</gene>
<dbReference type="PANTHER" id="PTHR31047">
    <property type="entry name" value="MEIOTICALLY UP-REGULATED GENE 157 PROTEIN"/>
    <property type="match status" value="1"/>
</dbReference>
<evidence type="ECO:0000256" key="2">
    <source>
        <dbReference type="SAM" id="Phobius"/>
    </source>
</evidence>
<dbReference type="Gene3D" id="1.50.10.10">
    <property type="match status" value="1"/>
</dbReference>
<dbReference type="SUPFAM" id="SSF48208">
    <property type="entry name" value="Six-hairpin glycosidases"/>
    <property type="match status" value="1"/>
</dbReference>
<feature type="transmembrane region" description="Helical" evidence="2">
    <location>
        <begin position="26"/>
        <end position="52"/>
    </location>
</feature>
<dbReference type="OrthoDB" id="7771656at2759"/>
<sequence length="629" mass="71087">MNNKNAAPFVRILQARMQQARTERRLTPSIIAVIIVPISVAVILICVAMLFVGVEKELHQSHILSPMHNQEQLLKQAMQRAIERHQAQNNATARLLLRGGGQQQDDNHPQTTTTTNNEKEESMESLRQRLKPSIWTVADKASDPAVTKLVSEKLLTAAEKEQGLRLCGKFLYSSMEKAVQVGDLGEHTFVATGDIDSMWTRDSAVQMGIYVGRMGRQQPFLRLVVQGAIRRQAFNIIQDPYANAYSRKWKDPSARPLRERVIGRGGWVDTRNYEVDSGAYFLTQLYDYYVAEHLYRPEVLLAEPIIFDAVMLMVQTYIVEQNHETNSPYRYFELPEGGKGSKTGYTGMTWSGFRPSDDKCQYGYLVPSNIHAAAGLERVLELNKRIWKSEDLEAMTSKLLREMEEGIRKYGVVEVPARSGTGMEKIYAYEVDGLGKSLHDFDDANVPSLLSIPLLGWSGYDREIYQNTRARLLDPKFNKYYYQGETLRGMGSPHTPVKYVWPLALSIEALTEEGPPDHRAQAMAFQVQQSLKSACNDAMHEGVDSRRGCPLYTRPWFEWANAMFVVLIETALGERCDAQGKALALQTALETATQGKPVGPGSFFENKFHNDHKVPEFYQGIEAKVKYVS</sequence>
<dbReference type="InterPro" id="IPR008313">
    <property type="entry name" value="GH125"/>
</dbReference>
<dbReference type="EMBL" id="CAICTM010000027">
    <property type="protein sequence ID" value="CAB9497865.1"/>
    <property type="molecule type" value="Genomic_DNA"/>
</dbReference>
<keyword evidence="4" id="KW-1185">Reference proteome</keyword>
<dbReference type="SMART" id="SM01149">
    <property type="entry name" value="DUF1237"/>
    <property type="match status" value="1"/>
</dbReference>
<accession>A0A9N8D9U5</accession>
<evidence type="ECO:0000313" key="4">
    <source>
        <dbReference type="Proteomes" id="UP001153069"/>
    </source>
</evidence>
<dbReference type="InterPro" id="IPR012341">
    <property type="entry name" value="6hp_glycosidase-like_sf"/>
</dbReference>
<dbReference type="InterPro" id="IPR008928">
    <property type="entry name" value="6-hairpin_glycosidase_sf"/>
</dbReference>
<organism evidence="3 4">
    <name type="scientific">Seminavis robusta</name>
    <dbReference type="NCBI Taxonomy" id="568900"/>
    <lineage>
        <taxon>Eukaryota</taxon>
        <taxon>Sar</taxon>
        <taxon>Stramenopiles</taxon>
        <taxon>Ochrophyta</taxon>
        <taxon>Bacillariophyta</taxon>
        <taxon>Bacillariophyceae</taxon>
        <taxon>Bacillariophycidae</taxon>
        <taxon>Naviculales</taxon>
        <taxon>Naviculaceae</taxon>
        <taxon>Seminavis</taxon>
    </lineage>
</organism>
<keyword evidence="2" id="KW-0812">Transmembrane</keyword>
<dbReference type="AlphaFoldDB" id="A0A9N8D9U5"/>
<dbReference type="Pfam" id="PF06824">
    <property type="entry name" value="Glyco_hydro_125"/>
    <property type="match status" value="1"/>
</dbReference>